<comment type="caution">
    <text evidence="2">The sequence shown here is derived from an EMBL/GenBank/DDBJ whole genome shotgun (WGS) entry which is preliminary data.</text>
</comment>
<evidence type="ECO:0000256" key="1">
    <source>
        <dbReference type="SAM" id="MobiDB-lite"/>
    </source>
</evidence>
<feature type="compositionally biased region" description="Acidic residues" evidence="1">
    <location>
        <begin position="393"/>
        <end position="407"/>
    </location>
</feature>
<reference evidence="2 3" key="1">
    <citation type="journal article" date="2019" name="Nat. Ecol. Evol.">
        <title>Megaphylogeny resolves global patterns of mushroom evolution.</title>
        <authorList>
            <person name="Varga T."/>
            <person name="Krizsan K."/>
            <person name="Foldi C."/>
            <person name="Dima B."/>
            <person name="Sanchez-Garcia M."/>
            <person name="Sanchez-Ramirez S."/>
            <person name="Szollosi G.J."/>
            <person name="Szarkandi J.G."/>
            <person name="Papp V."/>
            <person name="Albert L."/>
            <person name="Andreopoulos W."/>
            <person name="Angelini C."/>
            <person name="Antonin V."/>
            <person name="Barry K.W."/>
            <person name="Bougher N.L."/>
            <person name="Buchanan P."/>
            <person name="Buyck B."/>
            <person name="Bense V."/>
            <person name="Catcheside P."/>
            <person name="Chovatia M."/>
            <person name="Cooper J."/>
            <person name="Damon W."/>
            <person name="Desjardin D."/>
            <person name="Finy P."/>
            <person name="Geml J."/>
            <person name="Haridas S."/>
            <person name="Hughes K."/>
            <person name="Justo A."/>
            <person name="Karasinski D."/>
            <person name="Kautmanova I."/>
            <person name="Kiss B."/>
            <person name="Kocsube S."/>
            <person name="Kotiranta H."/>
            <person name="LaButti K.M."/>
            <person name="Lechner B.E."/>
            <person name="Liimatainen K."/>
            <person name="Lipzen A."/>
            <person name="Lukacs Z."/>
            <person name="Mihaltcheva S."/>
            <person name="Morgado L.N."/>
            <person name="Niskanen T."/>
            <person name="Noordeloos M.E."/>
            <person name="Ohm R.A."/>
            <person name="Ortiz-Santana B."/>
            <person name="Ovrebo C."/>
            <person name="Racz N."/>
            <person name="Riley R."/>
            <person name="Savchenko A."/>
            <person name="Shiryaev A."/>
            <person name="Soop K."/>
            <person name="Spirin V."/>
            <person name="Szebenyi C."/>
            <person name="Tomsovsky M."/>
            <person name="Tulloss R.E."/>
            <person name="Uehling J."/>
            <person name="Grigoriev I.V."/>
            <person name="Vagvolgyi C."/>
            <person name="Papp T."/>
            <person name="Martin F.M."/>
            <person name="Miettinen O."/>
            <person name="Hibbett D.S."/>
            <person name="Nagy L.G."/>
        </authorList>
    </citation>
    <scope>NUCLEOTIDE SEQUENCE [LARGE SCALE GENOMIC DNA]</scope>
    <source>
        <strain evidence="2 3">FP101781</strain>
    </source>
</reference>
<organism evidence="2 3">
    <name type="scientific">Coprinellus micaceus</name>
    <name type="common">Glistening ink-cap mushroom</name>
    <name type="synonym">Coprinus micaceus</name>
    <dbReference type="NCBI Taxonomy" id="71717"/>
    <lineage>
        <taxon>Eukaryota</taxon>
        <taxon>Fungi</taxon>
        <taxon>Dikarya</taxon>
        <taxon>Basidiomycota</taxon>
        <taxon>Agaricomycotina</taxon>
        <taxon>Agaricomycetes</taxon>
        <taxon>Agaricomycetidae</taxon>
        <taxon>Agaricales</taxon>
        <taxon>Agaricineae</taxon>
        <taxon>Psathyrellaceae</taxon>
        <taxon>Coprinellus</taxon>
    </lineage>
</organism>
<evidence type="ECO:0000313" key="2">
    <source>
        <dbReference type="EMBL" id="TEB34786.1"/>
    </source>
</evidence>
<dbReference type="Proteomes" id="UP000298030">
    <property type="component" value="Unassembled WGS sequence"/>
</dbReference>
<dbReference type="AlphaFoldDB" id="A0A4Y7TKT9"/>
<protein>
    <submittedName>
        <fullName evidence="2">Uncharacterized protein</fullName>
    </submittedName>
</protein>
<dbReference type="EMBL" id="QPFP01000009">
    <property type="protein sequence ID" value="TEB34786.1"/>
    <property type="molecule type" value="Genomic_DNA"/>
</dbReference>
<feature type="compositionally biased region" description="Gly residues" evidence="1">
    <location>
        <begin position="361"/>
        <end position="376"/>
    </location>
</feature>
<keyword evidence="3" id="KW-1185">Reference proteome</keyword>
<proteinExistence type="predicted"/>
<feature type="compositionally biased region" description="Polar residues" evidence="1">
    <location>
        <begin position="419"/>
        <end position="431"/>
    </location>
</feature>
<gene>
    <name evidence="2" type="ORF">FA13DRAFT_1729446</name>
</gene>
<evidence type="ECO:0000313" key="3">
    <source>
        <dbReference type="Proteomes" id="UP000298030"/>
    </source>
</evidence>
<sequence>MAFPAEVLLKIFRAYVDANHSITPHGSTIDKDLLKPPLPVTYVCRTWRAYAIGDPSLWCRIYVTADDGMLSEITRLFLERSCPLPVDVSVHIEGYGPWEEIVVDLVKQKEVVRGKEVRFSDRVRGIRVRGLWSTDAQKLVNLLDEHELPILSEFSIHPKDNENRYSEHPFLPLIRPSITRNLDAGSLGKVITSCPFLETLVLGRMSLDVSPLSQPEGSPHPSSSRVFLAPKLKYLAVASPMTWMMGRKESCQPGCRCFFRDLVADNLQYIEVAGELLVPGRKEGVTAQDPPPLIVILNVGSSYLNQPEELLRSLPLNVSLHLFDNSFEPDPVMRVFFMKMRGVAIYRVDLRGSDDDASGSLDGGMEGALESEGGGSTVLTGMACEPPYLGADQDSDPELEYGGEDMQDWGYDSTDSEWDQYSSNRSFDSEY</sequence>
<dbReference type="OrthoDB" id="3024072at2759"/>
<feature type="region of interest" description="Disordered" evidence="1">
    <location>
        <begin position="357"/>
        <end position="431"/>
    </location>
</feature>
<accession>A0A4Y7TKT9</accession>
<name>A0A4Y7TKT9_COPMI</name>